<evidence type="ECO:0000256" key="1">
    <source>
        <dbReference type="ARBA" id="ARBA00044755"/>
    </source>
</evidence>
<dbReference type="RefSeq" id="WP_274689538.1">
    <property type="nucleotide sequence ID" value="NZ_JAPMOU010000018.1"/>
</dbReference>
<dbReference type="InterPro" id="IPR007607">
    <property type="entry name" value="BacA/B"/>
</dbReference>
<gene>
    <name evidence="3" type="ORF">ORQ98_14610</name>
</gene>
<organism evidence="3 4">
    <name type="scientific">Spartinivicinus poritis</name>
    <dbReference type="NCBI Taxonomy" id="2994640"/>
    <lineage>
        <taxon>Bacteria</taxon>
        <taxon>Pseudomonadati</taxon>
        <taxon>Pseudomonadota</taxon>
        <taxon>Gammaproteobacteria</taxon>
        <taxon>Oceanospirillales</taxon>
        <taxon>Zooshikellaceae</taxon>
        <taxon>Spartinivicinus</taxon>
    </lineage>
</organism>
<name>A0ABT5UA05_9GAMM</name>
<evidence type="ECO:0000313" key="3">
    <source>
        <dbReference type="EMBL" id="MDE1463195.1"/>
    </source>
</evidence>
<dbReference type="PANTHER" id="PTHR35024:SF4">
    <property type="entry name" value="POLYMER-FORMING CYTOSKELETAL PROTEIN"/>
    <property type="match status" value="1"/>
</dbReference>
<proteinExistence type="inferred from homology"/>
<dbReference type="Pfam" id="PF04519">
    <property type="entry name" value="Bactofilin"/>
    <property type="match status" value="1"/>
</dbReference>
<comment type="similarity">
    <text evidence="1">Belongs to the bactofilin family.</text>
</comment>
<dbReference type="Proteomes" id="UP001528823">
    <property type="component" value="Unassembled WGS sequence"/>
</dbReference>
<accession>A0ABT5UA05</accession>
<protein>
    <submittedName>
        <fullName evidence="3">Polymer-forming cytoskeletal protein</fullName>
    </submittedName>
</protein>
<keyword evidence="4" id="KW-1185">Reference proteome</keyword>
<evidence type="ECO:0000313" key="4">
    <source>
        <dbReference type="Proteomes" id="UP001528823"/>
    </source>
</evidence>
<dbReference type="EMBL" id="JAPMOU010000018">
    <property type="protein sequence ID" value="MDE1463195.1"/>
    <property type="molecule type" value="Genomic_DNA"/>
</dbReference>
<comment type="caution">
    <text evidence="3">The sequence shown here is derived from an EMBL/GenBank/DDBJ whole genome shotgun (WGS) entry which is preliminary data.</text>
</comment>
<evidence type="ECO:0000256" key="2">
    <source>
        <dbReference type="SAM" id="MobiDB-lite"/>
    </source>
</evidence>
<dbReference type="PANTHER" id="PTHR35024">
    <property type="entry name" value="HYPOTHETICAL CYTOSOLIC PROTEIN"/>
    <property type="match status" value="1"/>
</dbReference>
<feature type="region of interest" description="Disordered" evidence="2">
    <location>
        <begin position="119"/>
        <end position="160"/>
    </location>
</feature>
<sequence length="160" mass="17223">MWGKAKPKKISVEKHGHTTLIANCTSVTGDITFSGMLQVEGIIKGNVTSTEGEIRLAENGVIEGEIKAPNVVINGKVHGDVFASERLELASKALIEGNVFYNRVEMVMGAQVNGKLEHKANKVAERRKEKEKPVVTSKKDQSVSSPALKQQAKAALESTG</sequence>
<feature type="compositionally biased region" description="Basic and acidic residues" evidence="2">
    <location>
        <begin position="119"/>
        <end position="141"/>
    </location>
</feature>
<reference evidence="3 4" key="1">
    <citation type="submission" date="2022-11" db="EMBL/GenBank/DDBJ databases">
        <title>Spartinivicinus poritis sp. nov., isolated from scleractinian coral Porites lutea.</title>
        <authorList>
            <person name="Zhang G."/>
            <person name="Cai L."/>
            <person name="Wei Q."/>
        </authorList>
    </citation>
    <scope>NUCLEOTIDE SEQUENCE [LARGE SCALE GENOMIC DNA]</scope>
    <source>
        <strain evidence="3 4">A2-2</strain>
    </source>
</reference>